<feature type="region of interest" description="Disordered" evidence="7">
    <location>
        <begin position="255"/>
        <end position="278"/>
    </location>
</feature>
<evidence type="ECO:0000313" key="10">
    <source>
        <dbReference type="Proteomes" id="UP001365846"/>
    </source>
</evidence>
<comment type="caution">
    <text evidence="9">The sequence shown here is derived from an EMBL/GenBank/DDBJ whole genome shotgun (WGS) entry which is preliminary data.</text>
</comment>
<evidence type="ECO:0000256" key="2">
    <source>
        <dbReference type="ARBA" id="ARBA00005992"/>
    </source>
</evidence>
<keyword evidence="5" id="KW-0573">Peptidoglycan synthesis</keyword>
<evidence type="ECO:0000256" key="6">
    <source>
        <dbReference type="ARBA" id="ARBA00023316"/>
    </source>
</evidence>
<evidence type="ECO:0000256" key="4">
    <source>
        <dbReference type="ARBA" id="ARBA00022960"/>
    </source>
</evidence>
<evidence type="ECO:0000256" key="8">
    <source>
        <dbReference type="SAM" id="SignalP"/>
    </source>
</evidence>
<evidence type="ECO:0000256" key="7">
    <source>
        <dbReference type="SAM" id="MobiDB-lite"/>
    </source>
</evidence>
<evidence type="ECO:0000256" key="3">
    <source>
        <dbReference type="ARBA" id="ARBA00022679"/>
    </source>
</evidence>
<dbReference type="EC" id="2.-.-.-" evidence="9"/>
<dbReference type="EMBL" id="JBBKZU010000008">
    <property type="protein sequence ID" value="MEJ8813214.1"/>
    <property type="molecule type" value="Genomic_DNA"/>
</dbReference>
<keyword evidence="6" id="KW-0961">Cell wall biogenesis/degradation</keyword>
<accession>A0ABU8VJW6</accession>
<name>A0ABU8VJW6_9BURK</name>
<dbReference type="GO" id="GO:0016740">
    <property type="term" value="F:transferase activity"/>
    <property type="evidence" value="ECO:0007669"/>
    <property type="project" value="UniProtKB-KW"/>
</dbReference>
<keyword evidence="10" id="KW-1185">Reference proteome</keyword>
<dbReference type="RefSeq" id="WP_340358457.1">
    <property type="nucleotide sequence ID" value="NZ_JBBKZU010000008.1"/>
</dbReference>
<evidence type="ECO:0000256" key="1">
    <source>
        <dbReference type="ARBA" id="ARBA00004752"/>
    </source>
</evidence>
<sequence length="278" mass="30468">MKRCCTPVLALVGAAGLFLSMAALGAAPASPRELVALYSRQVDRALPVPGDEVRRYQTLAETALRGAEADLSGAQYLLVVDRDPKVQAVLLFWRSAVGEYRFIGASPVSTGRPGTFDHFETPAGVFEHSPSNPDFRAEGTFNSNGIRGYGRKGMRVYDLGWQRAPKGWGDRATIDMRLQMHATEPDSLEHRLGSAQSKGCVRIPATLNTLLDHYGVLDAEYERLAAEGEVLWVLKEDRETVADPGRYVVIVDSGRSRRPPWSVPRPAPKGRADRAARP</sequence>
<organism evidence="9 10">
    <name type="scientific">Variovorax ureilyticus</name>
    <dbReference type="NCBI Taxonomy" id="1836198"/>
    <lineage>
        <taxon>Bacteria</taxon>
        <taxon>Pseudomonadati</taxon>
        <taxon>Pseudomonadota</taxon>
        <taxon>Betaproteobacteria</taxon>
        <taxon>Burkholderiales</taxon>
        <taxon>Comamonadaceae</taxon>
        <taxon>Variovorax</taxon>
    </lineage>
</organism>
<dbReference type="InterPro" id="IPR005490">
    <property type="entry name" value="LD_TPept_cat_dom"/>
</dbReference>
<dbReference type="Proteomes" id="UP001365846">
    <property type="component" value="Unassembled WGS sequence"/>
</dbReference>
<keyword evidence="4" id="KW-0133">Cell shape</keyword>
<feature type="signal peptide" evidence="8">
    <location>
        <begin position="1"/>
        <end position="25"/>
    </location>
</feature>
<keyword evidence="8" id="KW-0732">Signal</keyword>
<comment type="similarity">
    <text evidence="2">Belongs to the YkuD family.</text>
</comment>
<evidence type="ECO:0000313" key="9">
    <source>
        <dbReference type="EMBL" id="MEJ8813214.1"/>
    </source>
</evidence>
<feature type="chain" id="PRO_5045923277" evidence="8">
    <location>
        <begin position="26"/>
        <end position="278"/>
    </location>
</feature>
<keyword evidence="3 9" id="KW-0808">Transferase</keyword>
<dbReference type="Gene3D" id="2.40.440.10">
    <property type="entry name" value="L,D-transpeptidase catalytic domain-like"/>
    <property type="match status" value="1"/>
</dbReference>
<dbReference type="CDD" id="cd16913">
    <property type="entry name" value="YkuD_like"/>
    <property type="match status" value="1"/>
</dbReference>
<evidence type="ECO:0000256" key="5">
    <source>
        <dbReference type="ARBA" id="ARBA00022984"/>
    </source>
</evidence>
<dbReference type="InterPro" id="IPR038063">
    <property type="entry name" value="Transpep_catalytic_dom"/>
</dbReference>
<proteinExistence type="inferred from homology"/>
<comment type="pathway">
    <text evidence="1">Cell wall biogenesis; peptidoglycan biosynthesis.</text>
</comment>
<reference evidence="9 10" key="1">
    <citation type="submission" date="2024-03" db="EMBL/GenBank/DDBJ databases">
        <title>Novel species of the genus Variovorax.</title>
        <authorList>
            <person name="Liu Q."/>
            <person name="Xin Y.-H."/>
        </authorList>
    </citation>
    <scope>NUCLEOTIDE SEQUENCE [LARGE SCALE GENOMIC DNA]</scope>
    <source>
        <strain evidence="9 10">KACC 18899</strain>
    </source>
</reference>
<protein>
    <submittedName>
        <fullName evidence="9">L,D-transpeptidase</fullName>
        <ecNumber evidence="9">2.-.-.-</ecNumber>
    </submittedName>
</protein>
<gene>
    <name evidence="9" type="ORF">WKW77_19160</name>
</gene>